<proteinExistence type="predicted"/>
<reference evidence="4" key="2">
    <citation type="submission" date="2022-01" db="EMBL/GenBank/DDBJ databases">
        <authorList>
            <person name="Yamashiro T."/>
            <person name="Shiraishi A."/>
            <person name="Satake H."/>
            <person name="Nakayama K."/>
        </authorList>
    </citation>
    <scope>NUCLEOTIDE SEQUENCE</scope>
</reference>
<dbReference type="InterPro" id="IPR054722">
    <property type="entry name" value="PolX-like_BBD"/>
</dbReference>
<dbReference type="PANTHER" id="PTHR42648:SF26">
    <property type="entry name" value="INTEGRASE CATALYTIC DOMAIN-CONTAINING PROTEIN"/>
    <property type="match status" value="1"/>
</dbReference>
<dbReference type="InterPro" id="IPR025724">
    <property type="entry name" value="GAG-pre-integrase_dom"/>
</dbReference>
<evidence type="ECO:0000313" key="4">
    <source>
        <dbReference type="EMBL" id="GJT45304.1"/>
    </source>
</evidence>
<reference evidence="4" key="1">
    <citation type="journal article" date="2022" name="Int. J. Mol. Sci.">
        <title>Draft Genome of Tanacetum Coccineum: Genomic Comparison of Closely Related Tanacetum-Family Plants.</title>
        <authorList>
            <person name="Yamashiro T."/>
            <person name="Shiraishi A."/>
            <person name="Nakayama K."/>
            <person name="Satake H."/>
        </authorList>
    </citation>
    <scope>NUCLEOTIDE SEQUENCE</scope>
</reference>
<dbReference type="InterPro" id="IPR012337">
    <property type="entry name" value="RNaseH-like_sf"/>
</dbReference>
<dbReference type="Pfam" id="PF00665">
    <property type="entry name" value="rve"/>
    <property type="match status" value="1"/>
</dbReference>
<gene>
    <name evidence="4" type="ORF">Tco_0954019</name>
</gene>
<dbReference type="InterPro" id="IPR036397">
    <property type="entry name" value="RNaseH_sf"/>
</dbReference>
<comment type="caution">
    <text evidence="4">The sequence shown here is derived from an EMBL/GenBank/DDBJ whole genome shotgun (WGS) entry which is preliminary data.</text>
</comment>
<evidence type="ECO:0000256" key="1">
    <source>
        <dbReference type="ARBA" id="ARBA00022670"/>
    </source>
</evidence>
<dbReference type="InterPro" id="IPR057670">
    <property type="entry name" value="SH3_retrovirus"/>
</dbReference>
<dbReference type="Pfam" id="PF25597">
    <property type="entry name" value="SH3_retrovirus"/>
    <property type="match status" value="1"/>
</dbReference>
<dbReference type="InterPro" id="IPR001584">
    <property type="entry name" value="Integrase_cat-core"/>
</dbReference>
<evidence type="ECO:0000259" key="3">
    <source>
        <dbReference type="PROSITE" id="PS50994"/>
    </source>
</evidence>
<dbReference type="EMBL" id="BQNB010015890">
    <property type="protein sequence ID" value="GJT45304.1"/>
    <property type="molecule type" value="Genomic_DNA"/>
</dbReference>
<dbReference type="Pfam" id="PF13976">
    <property type="entry name" value="gag_pre-integrs"/>
    <property type="match status" value="1"/>
</dbReference>
<dbReference type="Pfam" id="PF22936">
    <property type="entry name" value="Pol_BBD"/>
    <property type="match status" value="1"/>
</dbReference>
<dbReference type="InterPro" id="IPR039537">
    <property type="entry name" value="Retrotran_Ty1/copia-like"/>
</dbReference>
<evidence type="ECO:0000313" key="5">
    <source>
        <dbReference type="Proteomes" id="UP001151760"/>
    </source>
</evidence>
<protein>
    <submittedName>
        <fullName evidence="4">Ribonuclease H-like domain-containing protein</fullName>
    </submittedName>
</protein>
<dbReference type="PROSITE" id="PS50994">
    <property type="entry name" value="INTEGRASE"/>
    <property type="match status" value="1"/>
</dbReference>
<sequence length="481" mass="54590">MGPMSFPLPAQPNGTTGQPIVQPENTETTTLSGQATTLPYTFNTKLLQDSACGAWNMDTGASSHLNNSITSLSKFFNTCVYPSISVGDGHSVPVTNTGHSILPTPFKSLHLNNVLVTPHIVKNLISVRQFVRDNNCTIEFDAFCFSVKDFMMRQVLLRCDNTRDLYPVTAPSLIPHVFLVSQHTWHQRLGHLGSDVLRRLVSNNFISCNKEKPLVLCHACQLGKHVRLPFVSSDTVVTSCFDIIHSDVWTSPIPSLSGFKYYVLFLDHYSHFVWAYPLINKSDVLSKFILFRNYVHTQFRCEIRSFQCDHGGEFDNHNLHTLFAKKSIQFRFSCPKTSQQNGKSERMVRTINNLIRTLLFQANLPLTFWVEALNMAIHLLNVLPFTAINNEIPFTCLFGMNLDYSMLRTFGCLCYPHLYPTHKLEPCATPSILLGHAFNHRGYRCLDLKTNKIIISRHVTFDETVFPYVSTQPALPLTYTF</sequence>
<dbReference type="Gene3D" id="3.30.420.10">
    <property type="entry name" value="Ribonuclease H-like superfamily/Ribonuclease H"/>
    <property type="match status" value="1"/>
</dbReference>
<accession>A0ABQ5E2J9</accession>
<name>A0ABQ5E2J9_9ASTR</name>
<dbReference type="PANTHER" id="PTHR42648">
    <property type="entry name" value="TRANSPOSASE, PUTATIVE-RELATED"/>
    <property type="match status" value="1"/>
</dbReference>
<dbReference type="Proteomes" id="UP001151760">
    <property type="component" value="Unassembled WGS sequence"/>
</dbReference>
<keyword evidence="5" id="KW-1185">Reference proteome</keyword>
<dbReference type="SUPFAM" id="SSF53098">
    <property type="entry name" value="Ribonuclease H-like"/>
    <property type="match status" value="1"/>
</dbReference>
<feature type="compositionally biased region" description="Polar residues" evidence="2">
    <location>
        <begin position="12"/>
        <end position="21"/>
    </location>
</feature>
<feature type="region of interest" description="Disordered" evidence="2">
    <location>
        <begin position="1"/>
        <end position="21"/>
    </location>
</feature>
<keyword evidence="1" id="KW-0378">Hydrolase</keyword>
<evidence type="ECO:0000256" key="2">
    <source>
        <dbReference type="SAM" id="MobiDB-lite"/>
    </source>
</evidence>
<feature type="domain" description="Integrase catalytic" evidence="3">
    <location>
        <begin position="225"/>
        <end position="401"/>
    </location>
</feature>
<keyword evidence="1" id="KW-0645">Protease</keyword>
<organism evidence="4 5">
    <name type="scientific">Tanacetum coccineum</name>
    <dbReference type="NCBI Taxonomy" id="301880"/>
    <lineage>
        <taxon>Eukaryota</taxon>
        <taxon>Viridiplantae</taxon>
        <taxon>Streptophyta</taxon>
        <taxon>Embryophyta</taxon>
        <taxon>Tracheophyta</taxon>
        <taxon>Spermatophyta</taxon>
        <taxon>Magnoliopsida</taxon>
        <taxon>eudicotyledons</taxon>
        <taxon>Gunneridae</taxon>
        <taxon>Pentapetalae</taxon>
        <taxon>asterids</taxon>
        <taxon>campanulids</taxon>
        <taxon>Asterales</taxon>
        <taxon>Asteraceae</taxon>
        <taxon>Asteroideae</taxon>
        <taxon>Anthemideae</taxon>
        <taxon>Anthemidinae</taxon>
        <taxon>Tanacetum</taxon>
    </lineage>
</organism>